<dbReference type="AlphaFoldDB" id="D8QYI1"/>
<proteinExistence type="inferred from homology"/>
<dbReference type="CDD" id="cd01837">
    <property type="entry name" value="SGNH_plant_lipase_like"/>
    <property type="match status" value="1"/>
</dbReference>
<dbReference type="OrthoDB" id="1600564at2759"/>
<name>D8QYI1_SELML</name>
<dbReference type="InterPro" id="IPR001087">
    <property type="entry name" value="GDSL"/>
</dbReference>
<dbReference type="SUPFAM" id="SSF52266">
    <property type="entry name" value="SGNH hydrolase"/>
    <property type="match status" value="1"/>
</dbReference>
<dbReference type="InParanoid" id="D8QYI1"/>
<reference evidence="2 3" key="1">
    <citation type="journal article" date="2011" name="Science">
        <title>The Selaginella genome identifies genetic changes associated with the evolution of vascular plants.</title>
        <authorList>
            <person name="Banks J.A."/>
            <person name="Nishiyama T."/>
            <person name="Hasebe M."/>
            <person name="Bowman J.L."/>
            <person name="Gribskov M."/>
            <person name="dePamphilis C."/>
            <person name="Albert V.A."/>
            <person name="Aono N."/>
            <person name="Aoyama T."/>
            <person name="Ambrose B.A."/>
            <person name="Ashton N.W."/>
            <person name="Axtell M.J."/>
            <person name="Barker E."/>
            <person name="Barker M.S."/>
            <person name="Bennetzen J.L."/>
            <person name="Bonawitz N.D."/>
            <person name="Chapple C."/>
            <person name="Cheng C."/>
            <person name="Correa L.G."/>
            <person name="Dacre M."/>
            <person name="DeBarry J."/>
            <person name="Dreyer I."/>
            <person name="Elias M."/>
            <person name="Engstrom E.M."/>
            <person name="Estelle M."/>
            <person name="Feng L."/>
            <person name="Finet C."/>
            <person name="Floyd S.K."/>
            <person name="Frommer W.B."/>
            <person name="Fujita T."/>
            <person name="Gramzow L."/>
            <person name="Gutensohn M."/>
            <person name="Harholt J."/>
            <person name="Hattori M."/>
            <person name="Heyl A."/>
            <person name="Hirai T."/>
            <person name="Hiwatashi Y."/>
            <person name="Ishikawa M."/>
            <person name="Iwata M."/>
            <person name="Karol K.G."/>
            <person name="Koehler B."/>
            <person name="Kolukisaoglu U."/>
            <person name="Kubo M."/>
            <person name="Kurata T."/>
            <person name="Lalonde S."/>
            <person name="Li K."/>
            <person name="Li Y."/>
            <person name="Litt A."/>
            <person name="Lyons E."/>
            <person name="Manning G."/>
            <person name="Maruyama T."/>
            <person name="Michael T.P."/>
            <person name="Mikami K."/>
            <person name="Miyazaki S."/>
            <person name="Morinaga S."/>
            <person name="Murata T."/>
            <person name="Mueller-Roeber B."/>
            <person name="Nelson D.R."/>
            <person name="Obara M."/>
            <person name="Oguri Y."/>
            <person name="Olmstead R.G."/>
            <person name="Onodera N."/>
            <person name="Petersen B.L."/>
            <person name="Pils B."/>
            <person name="Prigge M."/>
            <person name="Rensing S.A."/>
            <person name="Riano-Pachon D.M."/>
            <person name="Roberts A.W."/>
            <person name="Sato Y."/>
            <person name="Scheller H.V."/>
            <person name="Schulz B."/>
            <person name="Schulz C."/>
            <person name="Shakirov E.V."/>
            <person name="Shibagaki N."/>
            <person name="Shinohara N."/>
            <person name="Shippen D.E."/>
            <person name="Soerensen I."/>
            <person name="Sotooka R."/>
            <person name="Sugimoto N."/>
            <person name="Sugita M."/>
            <person name="Sumikawa N."/>
            <person name="Tanurdzic M."/>
            <person name="Theissen G."/>
            <person name="Ulvskov P."/>
            <person name="Wakazuki S."/>
            <person name="Weng J.K."/>
            <person name="Willats W.W."/>
            <person name="Wipf D."/>
            <person name="Wolf P.G."/>
            <person name="Yang L."/>
            <person name="Zimmer A.D."/>
            <person name="Zhu Q."/>
            <person name="Mitros T."/>
            <person name="Hellsten U."/>
            <person name="Loque D."/>
            <person name="Otillar R."/>
            <person name="Salamov A."/>
            <person name="Schmutz J."/>
            <person name="Shapiro H."/>
            <person name="Lindquist E."/>
            <person name="Lucas S."/>
            <person name="Rokhsar D."/>
            <person name="Grigoriev I.V."/>
        </authorList>
    </citation>
    <scope>NUCLEOTIDE SEQUENCE [LARGE SCALE GENOMIC DNA]</scope>
</reference>
<dbReference type="KEGG" id="smo:SELMODRAFT_79568"/>
<accession>D8QYI1</accession>
<evidence type="ECO:0000313" key="2">
    <source>
        <dbReference type="EMBL" id="EFJ35204.1"/>
    </source>
</evidence>
<dbReference type="PANTHER" id="PTHR45642">
    <property type="entry name" value="GDSL ESTERASE/LIPASE EXL3"/>
    <property type="match status" value="1"/>
</dbReference>
<dbReference type="InterPro" id="IPR050592">
    <property type="entry name" value="GDSL_lipolytic_enzyme"/>
</dbReference>
<gene>
    <name evidence="2" type="ORF">SELMODRAFT_79568</name>
</gene>
<dbReference type="PANTHER" id="PTHR45642:SF35">
    <property type="entry name" value="GDSL ESTERASE_LIPASE APG"/>
    <property type="match status" value="1"/>
</dbReference>
<comment type="similarity">
    <text evidence="1">Belongs to the 'GDSL' lipolytic enzyme family.</text>
</comment>
<dbReference type="Gene3D" id="3.40.50.1110">
    <property type="entry name" value="SGNH hydrolase"/>
    <property type="match status" value="1"/>
</dbReference>
<evidence type="ECO:0000313" key="3">
    <source>
        <dbReference type="Proteomes" id="UP000001514"/>
    </source>
</evidence>
<dbReference type="Proteomes" id="UP000001514">
    <property type="component" value="Unassembled WGS sequence"/>
</dbReference>
<dbReference type="InterPro" id="IPR035669">
    <property type="entry name" value="SGNH_plant_lipase-like"/>
</dbReference>
<dbReference type="Gramene" id="EFJ35204">
    <property type="protein sequence ID" value="EFJ35204"/>
    <property type="gene ID" value="SELMODRAFT_79568"/>
</dbReference>
<evidence type="ECO:0000256" key="1">
    <source>
        <dbReference type="ARBA" id="ARBA00008668"/>
    </source>
</evidence>
<protein>
    <submittedName>
        <fullName evidence="2">Uncharacterized protein</fullName>
    </submittedName>
</protein>
<dbReference type="EMBL" id="GL377568">
    <property type="protein sequence ID" value="EFJ35204.1"/>
    <property type="molecule type" value="Genomic_DNA"/>
</dbReference>
<dbReference type="Pfam" id="PF00657">
    <property type="entry name" value="Lipase_GDSL"/>
    <property type="match status" value="1"/>
</dbReference>
<sequence length="350" mass="38960">MKFNIYTSAFFLFYFIIRIVSHNISGTLTFGDSLLDVGINNYLNATPTSHCNNPPYGRIFDTGKPSGRFSDGELISDIIAKMLGLPFPLPYLDPTANGDNLKFGISFASGGSGLLNSTSELQNVAKVNLQISWFREYKDKLKIVLGTEQKATQFLNDALYFIGEGSNDYAFKSLNLAESLTSIEEFRNKLISNYKTYIEDIYSIGGRKFVIYGLTPIGCSPGLITVHNPLTRNCVDFLNNQAQEFNAYLVQLLNNITKELPGSQFIYLDKYAIFMDIIQNKFKYGFQVINRGCCGTGLIEFGQLCNPLVGACDDGSLYVYFDAAHGSLATYNITATKLRAQLESEFGVMF</sequence>
<dbReference type="InterPro" id="IPR036514">
    <property type="entry name" value="SGNH_hydro_sf"/>
</dbReference>
<dbReference type="HOGENOM" id="CLU_015101_0_1_1"/>
<keyword evidence="3" id="KW-1185">Reference proteome</keyword>
<organism evidence="3">
    <name type="scientific">Selaginella moellendorffii</name>
    <name type="common">Spikemoss</name>
    <dbReference type="NCBI Taxonomy" id="88036"/>
    <lineage>
        <taxon>Eukaryota</taxon>
        <taxon>Viridiplantae</taxon>
        <taxon>Streptophyta</taxon>
        <taxon>Embryophyta</taxon>
        <taxon>Tracheophyta</taxon>
        <taxon>Lycopodiopsida</taxon>
        <taxon>Selaginellales</taxon>
        <taxon>Selaginellaceae</taxon>
        <taxon>Selaginella</taxon>
    </lineage>
</organism>
<dbReference type="GO" id="GO:0016788">
    <property type="term" value="F:hydrolase activity, acting on ester bonds"/>
    <property type="evidence" value="ECO:0007669"/>
    <property type="project" value="InterPro"/>
</dbReference>